<evidence type="ECO:0000313" key="2">
    <source>
        <dbReference type="Proteomes" id="UP000282423"/>
    </source>
</evidence>
<name>A0A420W3V8_9SPHI</name>
<dbReference type="InterPro" id="IPR030890">
    <property type="entry name" value="LP_HExxH_w_TonB"/>
</dbReference>
<dbReference type="Pfam" id="PF15890">
    <property type="entry name" value="Peptidase_Mx1"/>
    <property type="match status" value="1"/>
</dbReference>
<proteinExistence type="predicted"/>
<dbReference type="PROSITE" id="PS51257">
    <property type="entry name" value="PROKAR_LIPOPROTEIN"/>
    <property type="match status" value="1"/>
</dbReference>
<accession>A0A420W3V8</accession>
<evidence type="ECO:0000313" key="1">
    <source>
        <dbReference type="EMBL" id="RKO73214.1"/>
    </source>
</evidence>
<dbReference type="RefSeq" id="WP_121120550.1">
    <property type="nucleotide sequence ID" value="NZ_RBWS01000001.1"/>
</dbReference>
<keyword evidence="2" id="KW-1185">Reference proteome</keyword>
<dbReference type="AlphaFoldDB" id="A0A420W3V8"/>
<reference evidence="1 2" key="1">
    <citation type="submission" date="2018-10" db="EMBL/GenBank/DDBJ databases">
        <title>Sphingobacterium sp. M05W1-28.</title>
        <authorList>
            <person name="Cai H."/>
        </authorList>
    </citation>
    <scope>NUCLEOTIDE SEQUENCE [LARGE SCALE GENOMIC DNA]</scope>
    <source>
        <strain evidence="1 2">M05W1-28</strain>
    </source>
</reference>
<dbReference type="Proteomes" id="UP000282423">
    <property type="component" value="Unassembled WGS sequence"/>
</dbReference>
<dbReference type="EMBL" id="RBWS01000001">
    <property type="protein sequence ID" value="RKO73214.1"/>
    <property type="molecule type" value="Genomic_DNA"/>
</dbReference>
<dbReference type="Gene3D" id="3.40.390.70">
    <property type="match status" value="1"/>
</dbReference>
<evidence type="ECO:0008006" key="3">
    <source>
        <dbReference type="Google" id="ProtNLM"/>
    </source>
</evidence>
<protein>
    <recommendedName>
        <fullName evidence="3">Substrate import-associated zinc metallohydrolase lipoprotein</fullName>
    </recommendedName>
</protein>
<dbReference type="NCBIfam" id="TIGR04549">
    <property type="entry name" value="LP_HExxH_w_tonB"/>
    <property type="match status" value="1"/>
</dbReference>
<organism evidence="1 2">
    <name type="scientific">Sphingobacterium puteale</name>
    <dbReference type="NCBI Taxonomy" id="2420510"/>
    <lineage>
        <taxon>Bacteria</taxon>
        <taxon>Pseudomonadati</taxon>
        <taxon>Bacteroidota</taxon>
        <taxon>Sphingobacteriia</taxon>
        <taxon>Sphingobacteriales</taxon>
        <taxon>Sphingobacteriaceae</taxon>
        <taxon>Sphingobacterium</taxon>
    </lineage>
</organism>
<comment type="caution">
    <text evidence="1">The sequence shown here is derived from an EMBL/GenBank/DDBJ whole genome shotgun (WGS) entry which is preliminary data.</text>
</comment>
<gene>
    <name evidence="1" type="ORF">D7322_00590</name>
</gene>
<dbReference type="OrthoDB" id="1113652at2"/>
<sequence>MKLRNIILLGSMMYLGVTSCSKEEKLDSNSVFVDPKIEQNDFDKYIFSNFTTPYNMEIIYKYVDRESDLDYNLVPAPFESSIRMTKLLNYLGLEPYNDLTGSKEFIRKYFPKLINYIGSLAIRNNGTVVLGTAENGTKMTLYNLLSLDEESGRDADFLTTYYFKTIHHEFQHILNQTKPYPSDFSAITGTTYVDDAWNTVYPENPTGRANAISAGYISPYASKAATEDFAELFSIYVTRDQAGWNSWINLPNASDAGKAIINKKLAIVKTYMKEQWNIDMDLLRTNIVGRMSKLDTFDQTTIK</sequence>